<comment type="caution">
    <text evidence="3">The sequence shown here is derived from an EMBL/GenBank/DDBJ whole genome shotgun (WGS) entry which is preliminary data.</text>
</comment>
<dbReference type="AlphaFoldDB" id="A0A1Y2DBP2"/>
<dbReference type="GeneID" id="63777614"/>
<accession>A0A1Y2DBP2</accession>
<organism evidence="3 4">
    <name type="scientific">Pseudomassariella vexata</name>
    <dbReference type="NCBI Taxonomy" id="1141098"/>
    <lineage>
        <taxon>Eukaryota</taxon>
        <taxon>Fungi</taxon>
        <taxon>Dikarya</taxon>
        <taxon>Ascomycota</taxon>
        <taxon>Pezizomycotina</taxon>
        <taxon>Sordariomycetes</taxon>
        <taxon>Xylariomycetidae</taxon>
        <taxon>Amphisphaeriales</taxon>
        <taxon>Pseudomassariaceae</taxon>
        <taxon>Pseudomassariella</taxon>
    </lineage>
</organism>
<dbReference type="EMBL" id="MCFJ01000022">
    <property type="protein sequence ID" value="ORY56617.1"/>
    <property type="molecule type" value="Genomic_DNA"/>
</dbReference>
<keyword evidence="2" id="KW-1133">Transmembrane helix</keyword>
<gene>
    <name evidence="3" type="ORF">BCR38DRAFT_450738</name>
</gene>
<feature type="transmembrane region" description="Helical" evidence="2">
    <location>
        <begin position="35"/>
        <end position="59"/>
    </location>
</feature>
<evidence type="ECO:0000313" key="3">
    <source>
        <dbReference type="EMBL" id="ORY56617.1"/>
    </source>
</evidence>
<evidence type="ECO:0000256" key="1">
    <source>
        <dbReference type="SAM" id="MobiDB-lite"/>
    </source>
</evidence>
<feature type="region of interest" description="Disordered" evidence="1">
    <location>
        <begin position="159"/>
        <end position="225"/>
    </location>
</feature>
<name>A0A1Y2DBP2_9PEZI</name>
<keyword evidence="4" id="KW-1185">Reference proteome</keyword>
<keyword evidence="2" id="KW-0472">Membrane</keyword>
<feature type="compositionally biased region" description="Basic and acidic residues" evidence="1">
    <location>
        <begin position="216"/>
        <end position="225"/>
    </location>
</feature>
<protein>
    <submittedName>
        <fullName evidence="3">Uncharacterized protein</fullName>
    </submittedName>
</protein>
<proteinExistence type="predicted"/>
<sequence length="225" mass="25078">MAPAVGRRYDLFAPQDKRTHVLQARNEMAVPLNPWMMILIIIGVFLVVILVVFVALYFARKRRRARELEAQADPMAIRREGFRRRKPSAADQAEAEELERSVMIRKSLASRASSYSIGSSRILNSPRNSHLLDDIPAEEAEGETGGLNEDWKEWEARVRKQRTNSLGQGHPALSPPLEQLAIPQQSRGPSPATMVAPGRSSPRLPLPPAPPQYGRPADESPAHAR</sequence>
<reference evidence="3 4" key="1">
    <citation type="submission" date="2016-07" db="EMBL/GenBank/DDBJ databases">
        <title>Pervasive Adenine N6-methylation of Active Genes in Fungi.</title>
        <authorList>
            <consortium name="DOE Joint Genome Institute"/>
            <person name="Mondo S.J."/>
            <person name="Dannebaum R.O."/>
            <person name="Kuo R.C."/>
            <person name="Labutti K."/>
            <person name="Haridas S."/>
            <person name="Kuo A."/>
            <person name="Salamov A."/>
            <person name="Ahrendt S.R."/>
            <person name="Lipzen A."/>
            <person name="Sullivan W."/>
            <person name="Andreopoulos W.B."/>
            <person name="Clum A."/>
            <person name="Lindquist E."/>
            <person name="Daum C."/>
            <person name="Ramamoorthy G.K."/>
            <person name="Gryganskyi A."/>
            <person name="Culley D."/>
            <person name="Magnuson J.K."/>
            <person name="James T.Y."/>
            <person name="O'Malley M.A."/>
            <person name="Stajich J.E."/>
            <person name="Spatafora J.W."/>
            <person name="Visel A."/>
            <person name="Grigoriev I.V."/>
        </authorList>
    </citation>
    <scope>NUCLEOTIDE SEQUENCE [LARGE SCALE GENOMIC DNA]</scope>
    <source>
        <strain evidence="3 4">CBS 129021</strain>
    </source>
</reference>
<dbReference type="InParanoid" id="A0A1Y2DBP2"/>
<keyword evidence="2" id="KW-0812">Transmembrane</keyword>
<dbReference type="OrthoDB" id="5222624at2759"/>
<dbReference type="RefSeq" id="XP_040710196.1">
    <property type="nucleotide sequence ID" value="XM_040861402.1"/>
</dbReference>
<dbReference type="Proteomes" id="UP000193689">
    <property type="component" value="Unassembled WGS sequence"/>
</dbReference>
<feature type="compositionally biased region" description="Pro residues" evidence="1">
    <location>
        <begin position="204"/>
        <end position="213"/>
    </location>
</feature>
<evidence type="ECO:0000256" key="2">
    <source>
        <dbReference type="SAM" id="Phobius"/>
    </source>
</evidence>
<evidence type="ECO:0000313" key="4">
    <source>
        <dbReference type="Proteomes" id="UP000193689"/>
    </source>
</evidence>